<dbReference type="EMBL" id="CP000573">
    <property type="protein sequence ID" value="ABN93167.1"/>
    <property type="molecule type" value="Genomic_DNA"/>
</dbReference>
<dbReference type="AlphaFoldDB" id="A3P7U3"/>
<accession>A3P7U3</accession>
<sequence length="37" mass="4444">MRARLAHAHRCIRNDARRGRRARQNVIRRSVASRFTK</sequence>
<protein>
    <submittedName>
        <fullName evidence="2">Uncharacterized protein</fullName>
    </submittedName>
</protein>
<proteinExistence type="predicted"/>
<evidence type="ECO:0000256" key="1">
    <source>
        <dbReference type="SAM" id="MobiDB-lite"/>
    </source>
</evidence>
<dbReference type="Proteomes" id="UP000006738">
    <property type="component" value="Chromosome II"/>
</dbReference>
<gene>
    <name evidence="2" type="ordered locus">BURPS1106A_A2371</name>
</gene>
<reference evidence="3" key="1">
    <citation type="submission" date="2007-02" db="EMBL/GenBank/DDBJ databases">
        <authorList>
            <person name="DeShazer D."/>
            <person name="Woods D.E."/>
            <person name="Nierman W.C."/>
        </authorList>
    </citation>
    <scope>NUCLEOTIDE SEQUENCE [LARGE SCALE GENOMIC DNA]</scope>
    <source>
        <strain evidence="3">1106a</strain>
    </source>
</reference>
<dbReference type="KEGG" id="bpl:BURPS1106A_A2371"/>
<feature type="region of interest" description="Disordered" evidence="1">
    <location>
        <begin position="17"/>
        <end position="37"/>
    </location>
</feature>
<evidence type="ECO:0000313" key="3">
    <source>
        <dbReference type="Proteomes" id="UP000006738"/>
    </source>
</evidence>
<dbReference type="HOGENOM" id="CLU_3341321_0_0_4"/>
<organism evidence="2 3">
    <name type="scientific">Burkholderia pseudomallei (strain 1106a)</name>
    <dbReference type="NCBI Taxonomy" id="357348"/>
    <lineage>
        <taxon>Bacteria</taxon>
        <taxon>Pseudomonadati</taxon>
        <taxon>Pseudomonadota</taxon>
        <taxon>Betaproteobacteria</taxon>
        <taxon>Burkholderiales</taxon>
        <taxon>Burkholderiaceae</taxon>
        <taxon>Burkholderia</taxon>
        <taxon>pseudomallei group</taxon>
    </lineage>
</organism>
<name>A3P7U3_BURP0</name>
<evidence type="ECO:0000313" key="2">
    <source>
        <dbReference type="EMBL" id="ABN93167.1"/>
    </source>
</evidence>